<dbReference type="InterPro" id="IPR003599">
    <property type="entry name" value="Ig_sub"/>
</dbReference>
<gene>
    <name evidence="4" type="ORF">MPIPNATIZW_LOCUS5775</name>
</gene>
<feature type="domain" description="Immunoglobulin" evidence="3">
    <location>
        <begin position="217"/>
        <end position="306"/>
    </location>
</feature>
<name>A0ABN9ZLA9_PIPNA</name>
<evidence type="ECO:0000313" key="4">
    <source>
        <dbReference type="EMBL" id="CAK6437469.1"/>
    </source>
</evidence>
<feature type="domain" description="Immunoglobulin" evidence="3">
    <location>
        <begin position="117"/>
        <end position="206"/>
    </location>
</feature>
<dbReference type="SUPFAM" id="SSF48726">
    <property type="entry name" value="Immunoglobulin"/>
    <property type="match status" value="3"/>
</dbReference>
<protein>
    <recommendedName>
        <fullName evidence="3">Immunoglobulin domain-containing protein</fullName>
    </recommendedName>
</protein>
<evidence type="ECO:0000256" key="1">
    <source>
        <dbReference type="ARBA" id="ARBA00023157"/>
    </source>
</evidence>
<proteinExistence type="predicted"/>
<dbReference type="Pfam" id="PF13895">
    <property type="entry name" value="Ig_2"/>
    <property type="match status" value="1"/>
</dbReference>
<dbReference type="InterPro" id="IPR013151">
    <property type="entry name" value="Immunoglobulin_dom"/>
</dbReference>
<evidence type="ECO:0000259" key="3">
    <source>
        <dbReference type="SMART" id="SM00409"/>
    </source>
</evidence>
<dbReference type="PANTHER" id="PTHR11738">
    <property type="entry name" value="MHC CLASS I NK CELL RECEPTOR"/>
    <property type="match status" value="1"/>
</dbReference>
<dbReference type="Proteomes" id="UP001314169">
    <property type="component" value="Chromosome 15"/>
</dbReference>
<dbReference type="InterPro" id="IPR050412">
    <property type="entry name" value="Ig-like_Receptors_ImmuneReg"/>
</dbReference>
<dbReference type="Pfam" id="PF00047">
    <property type="entry name" value="ig"/>
    <property type="match status" value="1"/>
</dbReference>
<dbReference type="InterPro" id="IPR013783">
    <property type="entry name" value="Ig-like_fold"/>
</dbReference>
<organism evidence="4 5">
    <name type="scientific">Pipistrellus nathusii</name>
    <name type="common">Nathusius' pipistrelle</name>
    <dbReference type="NCBI Taxonomy" id="59473"/>
    <lineage>
        <taxon>Eukaryota</taxon>
        <taxon>Metazoa</taxon>
        <taxon>Chordata</taxon>
        <taxon>Craniata</taxon>
        <taxon>Vertebrata</taxon>
        <taxon>Euteleostomi</taxon>
        <taxon>Mammalia</taxon>
        <taxon>Eutheria</taxon>
        <taxon>Laurasiatheria</taxon>
        <taxon>Chiroptera</taxon>
        <taxon>Yangochiroptera</taxon>
        <taxon>Vespertilionidae</taxon>
        <taxon>Pipistrellus</taxon>
    </lineage>
</organism>
<feature type="domain" description="Immunoglobulin" evidence="3">
    <location>
        <begin position="22"/>
        <end position="106"/>
    </location>
</feature>
<evidence type="ECO:0000256" key="2">
    <source>
        <dbReference type="ARBA" id="ARBA00023319"/>
    </source>
</evidence>
<keyword evidence="1" id="KW-1015">Disulfide bond</keyword>
<keyword evidence="2" id="KW-0393">Immunoglobulin domain</keyword>
<dbReference type="SMART" id="SM00409">
    <property type="entry name" value="IG"/>
    <property type="match status" value="3"/>
</dbReference>
<dbReference type="Gene3D" id="2.60.40.10">
    <property type="entry name" value="Immunoglobulins"/>
    <property type="match status" value="3"/>
</dbReference>
<dbReference type="EMBL" id="OY882872">
    <property type="protein sequence ID" value="CAK6437469.1"/>
    <property type="molecule type" value="Genomic_DNA"/>
</dbReference>
<sequence length="350" mass="38802">MSVGLPTLLYLESLPPPVITAQPGTRIPYKEPVTIQCQGPPDAAAYEIHKSKAVISSESGIFMETENTSTLSIQEMKPYWTGLYGCSYKSGGHRSPYSDTLHLVLTGYYDKPTLMSMSDMEVASGDNVKLRCFSKIKFDIFILTKEDAPQFTIRKRSTAQENEQQTTFQLDPVTSTQARTYRCYGGFYKDIDVWSHPSDPLQLEVRGSYDKPTLSSMSGTVVASGHNVRLQCFSRIRFEAFILTRKDAPQFTQRKSSTAQDNGQQSTFHLGRVTSTEAGTYRCYGVLSEDPNVWSHPSEPLQLEVRGPAGGSVSPVNQVRLSLAGLVLLALVVVLAEACYSHKRSFPGLR</sequence>
<keyword evidence="5" id="KW-1185">Reference proteome</keyword>
<accession>A0ABN9ZLA9</accession>
<evidence type="ECO:0000313" key="5">
    <source>
        <dbReference type="Proteomes" id="UP001314169"/>
    </source>
</evidence>
<reference evidence="4" key="1">
    <citation type="submission" date="2023-12" db="EMBL/GenBank/DDBJ databases">
        <authorList>
            <person name="Brown T."/>
        </authorList>
    </citation>
    <scope>NUCLEOTIDE SEQUENCE</scope>
</reference>
<dbReference type="InterPro" id="IPR036179">
    <property type="entry name" value="Ig-like_dom_sf"/>
</dbReference>
<dbReference type="PANTHER" id="PTHR11738:SF172">
    <property type="entry name" value="IG-LIKE DOMAIN-CONTAINING PROTEIN"/>
    <property type="match status" value="1"/>
</dbReference>